<dbReference type="AlphaFoldDB" id="A0A7W7ZLW3"/>
<evidence type="ECO:0000256" key="1">
    <source>
        <dbReference type="ARBA" id="ARBA00004651"/>
    </source>
</evidence>
<evidence type="ECO:0000313" key="11">
    <source>
        <dbReference type="Proteomes" id="UP000584867"/>
    </source>
</evidence>
<dbReference type="GO" id="GO:0005886">
    <property type="term" value="C:plasma membrane"/>
    <property type="evidence" value="ECO:0007669"/>
    <property type="project" value="UniProtKB-SubCell"/>
</dbReference>
<dbReference type="PANTHER" id="PTHR33908">
    <property type="entry name" value="MANNOSYLTRANSFERASE YKCB-RELATED"/>
    <property type="match status" value="1"/>
</dbReference>
<keyword evidence="6 8" id="KW-1133">Transmembrane helix</keyword>
<keyword evidence="2" id="KW-1003">Cell membrane</keyword>
<dbReference type="Proteomes" id="UP000584867">
    <property type="component" value="Unassembled WGS sequence"/>
</dbReference>
<dbReference type="InterPro" id="IPR038731">
    <property type="entry name" value="RgtA/B/C-like"/>
</dbReference>
<accession>A0A7W7ZLW3</accession>
<dbReference type="EMBL" id="JACHIO010000002">
    <property type="protein sequence ID" value="MBB5062331.1"/>
    <property type="molecule type" value="Genomic_DNA"/>
</dbReference>
<evidence type="ECO:0000256" key="4">
    <source>
        <dbReference type="ARBA" id="ARBA00022679"/>
    </source>
</evidence>
<feature type="transmembrane region" description="Helical" evidence="8">
    <location>
        <begin position="105"/>
        <end position="122"/>
    </location>
</feature>
<evidence type="ECO:0000256" key="6">
    <source>
        <dbReference type="ARBA" id="ARBA00022989"/>
    </source>
</evidence>
<feature type="transmembrane region" description="Helical" evidence="8">
    <location>
        <begin position="297"/>
        <end position="313"/>
    </location>
</feature>
<dbReference type="RefSeq" id="WP_184252815.1">
    <property type="nucleotide sequence ID" value="NZ_JACHIO010000002.1"/>
</dbReference>
<feature type="transmembrane region" description="Helical" evidence="8">
    <location>
        <begin position="250"/>
        <end position="267"/>
    </location>
</feature>
<protein>
    <recommendedName>
        <fullName evidence="9">Glycosyltransferase RgtA/B/C/D-like domain-containing protein</fullName>
    </recommendedName>
</protein>
<evidence type="ECO:0000256" key="3">
    <source>
        <dbReference type="ARBA" id="ARBA00022676"/>
    </source>
</evidence>
<proteinExistence type="predicted"/>
<evidence type="ECO:0000256" key="7">
    <source>
        <dbReference type="ARBA" id="ARBA00023136"/>
    </source>
</evidence>
<evidence type="ECO:0000256" key="5">
    <source>
        <dbReference type="ARBA" id="ARBA00022692"/>
    </source>
</evidence>
<feature type="transmembrane region" description="Helical" evidence="8">
    <location>
        <begin position="154"/>
        <end position="184"/>
    </location>
</feature>
<keyword evidence="5 8" id="KW-0812">Transmembrane</keyword>
<evidence type="ECO:0000313" key="10">
    <source>
        <dbReference type="EMBL" id="MBB5062331.1"/>
    </source>
</evidence>
<comment type="caution">
    <text evidence="10">The sequence shown here is derived from an EMBL/GenBank/DDBJ whole genome shotgun (WGS) entry which is preliminary data.</text>
</comment>
<dbReference type="GO" id="GO:0016763">
    <property type="term" value="F:pentosyltransferase activity"/>
    <property type="evidence" value="ECO:0007669"/>
    <property type="project" value="TreeGrafter"/>
</dbReference>
<name>A0A7W7ZLW3_9BACT</name>
<evidence type="ECO:0000259" key="9">
    <source>
        <dbReference type="Pfam" id="PF13231"/>
    </source>
</evidence>
<gene>
    <name evidence="10" type="ORF">HDF15_000658</name>
</gene>
<evidence type="ECO:0000256" key="8">
    <source>
        <dbReference type="SAM" id="Phobius"/>
    </source>
</evidence>
<keyword evidence="7 8" id="KW-0472">Membrane</keyword>
<dbReference type="InterPro" id="IPR050297">
    <property type="entry name" value="LipidA_mod_glycosyltrf_83"/>
</dbReference>
<feature type="transmembrane region" description="Helical" evidence="8">
    <location>
        <begin position="196"/>
        <end position="216"/>
    </location>
</feature>
<feature type="domain" description="Glycosyltransferase RgtA/B/C/D-like" evidence="9">
    <location>
        <begin position="54"/>
        <end position="214"/>
    </location>
</feature>
<keyword evidence="4" id="KW-0808">Transferase</keyword>
<comment type="subcellular location">
    <subcellularLocation>
        <location evidence="1">Cell membrane</location>
        <topology evidence="1">Multi-pass membrane protein</topology>
    </subcellularLocation>
</comment>
<feature type="transmembrane region" description="Helical" evidence="8">
    <location>
        <begin position="58"/>
        <end position="77"/>
    </location>
</feature>
<dbReference type="GO" id="GO:0009103">
    <property type="term" value="P:lipopolysaccharide biosynthetic process"/>
    <property type="evidence" value="ECO:0007669"/>
    <property type="project" value="UniProtKB-ARBA"/>
</dbReference>
<sequence>MPLDEKRGSSSPVVLPIACLVVLAHLLTASRYGIFRDELYYIACARHLGAGYVDHPPLIAWITWIVLHTLGSSLLALRLLPALASGLLVWMTACIAQEWGGGRYAQFLAALSIAPVPIYLILQHWLTMNAFEPLCWVGIFWAASRIILRQNPRYLVLIGVLAGIGLENKYSIVFPLVGLLFGLLLTPERKWLRSQYLAISVGVAVLLFLPNLLWLVHHGFPFLEFERNSRQSGSRILRGPVSFLVDQARIMNPVLAPLWLLGLAYFFTKEGKALRSIGIAALFVILLLLGMQAKNYYVSPVYPVLFASGAIFLERLSARRVWIRAAYPLCILVSGCALAPLVMPILSPQRFLAYHHLWHDFTPVVFEDEPDRPLPQYFSDEFGWEAMTQTTAQIFHHLPPQEQAHTAIFANDYGQAAAIDFFGPRYGLPASISNSETYWLWGPHQYDGQSVIVLGSDGSGDREHFRSVEPAGNVNAEYSRDDERYTIFMCRGIYPPLTALWPHIKAW</sequence>
<dbReference type="Pfam" id="PF13231">
    <property type="entry name" value="PMT_2"/>
    <property type="match status" value="1"/>
</dbReference>
<dbReference type="PANTHER" id="PTHR33908:SF11">
    <property type="entry name" value="MEMBRANE PROTEIN"/>
    <property type="match status" value="1"/>
</dbReference>
<feature type="transmembrane region" description="Helical" evidence="8">
    <location>
        <begin position="82"/>
        <end position="99"/>
    </location>
</feature>
<feature type="transmembrane region" description="Helical" evidence="8">
    <location>
        <begin position="325"/>
        <end position="346"/>
    </location>
</feature>
<reference evidence="10 11" key="1">
    <citation type="submission" date="2020-08" db="EMBL/GenBank/DDBJ databases">
        <title>Genomic Encyclopedia of Type Strains, Phase IV (KMG-V): Genome sequencing to study the core and pangenomes of soil and plant-associated prokaryotes.</title>
        <authorList>
            <person name="Whitman W."/>
        </authorList>
    </citation>
    <scope>NUCLEOTIDE SEQUENCE [LARGE SCALE GENOMIC DNA]</scope>
    <source>
        <strain evidence="10 11">X5P3</strain>
    </source>
</reference>
<organism evidence="10 11">
    <name type="scientific">Granulicella mallensis</name>
    <dbReference type="NCBI Taxonomy" id="940614"/>
    <lineage>
        <taxon>Bacteria</taxon>
        <taxon>Pseudomonadati</taxon>
        <taxon>Acidobacteriota</taxon>
        <taxon>Terriglobia</taxon>
        <taxon>Terriglobales</taxon>
        <taxon>Acidobacteriaceae</taxon>
        <taxon>Granulicella</taxon>
    </lineage>
</organism>
<evidence type="ECO:0000256" key="2">
    <source>
        <dbReference type="ARBA" id="ARBA00022475"/>
    </source>
</evidence>
<keyword evidence="3" id="KW-0328">Glycosyltransferase</keyword>
<feature type="transmembrane region" description="Helical" evidence="8">
    <location>
        <begin position="274"/>
        <end position="291"/>
    </location>
</feature>